<dbReference type="SUPFAM" id="SSF53335">
    <property type="entry name" value="S-adenosyl-L-methionine-dependent methyltransferases"/>
    <property type="match status" value="1"/>
</dbReference>
<name>A0AAU6TF42_9GAMM</name>
<keyword evidence="1" id="KW-0808">Transferase</keyword>
<proteinExistence type="predicted"/>
<dbReference type="AlphaFoldDB" id="A0AAU6TF42"/>
<dbReference type="Pfam" id="PF13489">
    <property type="entry name" value="Methyltransf_23"/>
    <property type="match status" value="1"/>
</dbReference>
<dbReference type="CDD" id="cd02440">
    <property type="entry name" value="AdoMet_MTases"/>
    <property type="match status" value="1"/>
</dbReference>
<accession>A0AAU6TF42</accession>
<reference evidence="1" key="1">
    <citation type="submission" date="2022-03" db="EMBL/GenBank/DDBJ databases">
        <title>Sea Food Isolates.</title>
        <authorList>
            <person name="Li C."/>
        </authorList>
    </citation>
    <scope>NUCLEOTIDE SEQUENCE</scope>
    <source>
        <strain evidence="1">19NY04SH05-1</strain>
    </source>
</reference>
<dbReference type="GO" id="GO:0032259">
    <property type="term" value="P:methylation"/>
    <property type="evidence" value="ECO:0007669"/>
    <property type="project" value="UniProtKB-KW"/>
</dbReference>
<sequence>MCAHFLAALPKQAHLLNANCGSGEDLAHFRQLGHVVTACEPRLVQAKLASQQTGQAVRVCHIEQIHSVLPYDGIWISGQFGHHVSTLTTQLQRLASLLKPGALLCIRLPQDDMTQARDRIQLVIEQTSLPLVPTHCQPPSAIGQPQTLLYLQRIPQPIP</sequence>
<dbReference type="GO" id="GO:0008168">
    <property type="term" value="F:methyltransferase activity"/>
    <property type="evidence" value="ECO:0007669"/>
    <property type="project" value="UniProtKB-KW"/>
</dbReference>
<keyword evidence="1" id="KW-0489">Methyltransferase</keyword>
<organism evidence="1">
    <name type="scientific">Aeromonas sp. 19NY04SH05-1</name>
    <dbReference type="NCBI Taxonomy" id="2920537"/>
    <lineage>
        <taxon>Bacteria</taxon>
        <taxon>Pseudomonadati</taxon>
        <taxon>Pseudomonadota</taxon>
        <taxon>Gammaproteobacteria</taxon>
        <taxon>Aeromonadales</taxon>
        <taxon>Aeromonadaceae</taxon>
        <taxon>Aeromonas</taxon>
    </lineage>
</organism>
<gene>
    <name evidence="1" type="ORF">MRK42_06515</name>
</gene>
<dbReference type="EMBL" id="CP095328">
    <property type="protein sequence ID" value="XAG43444.1"/>
    <property type="molecule type" value="Genomic_DNA"/>
</dbReference>
<protein>
    <submittedName>
        <fullName evidence="1">Class I SAM-dependent methyltransferase</fullName>
    </submittedName>
</protein>
<dbReference type="Gene3D" id="3.40.50.150">
    <property type="entry name" value="Vaccinia Virus protein VP39"/>
    <property type="match status" value="1"/>
</dbReference>
<evidence type="ECO:0000313" key="1">
    <source>
        <dbReference type="EMBL" id="XAG43444.1"/>
    </source>
</evidence>
<dbReference type="RefSeq" id="WP_268855168.1">
    <property type="nucleotide sequence ID" value="NZ_CP095328.1"/>
</dbReference>
<dbReference type="InterPro" id="IPR029063">
    <property type="entry name" value="SAM-dependent_MTases_sf"/>
</dbReference>